<evidence type="ECO:0000313" key="2">
    <source>
        <dbReference type="Proteomes" id="UP000176967"/>
    </source>
</evidence>
<name>A0A1F4VZ95_UNCKA</name>
<protein>
    <recommendedName>
        <fullName evidence="3">Four helix bundle protein</fullName>
    </recommendedName>
</protein>
<gene>
    <name evidence="1" type="ORF">A2890_00660</name>
</gene>
<dbReference type="NCBIfam" id="TIGR02436">
    <property type="entry name" value="four helix bundle protein"/>
    <property type="match status" value="1"/>
</dbReference>
<dbReference type="Gene3D" id="1.20.1440.60">
    <property type="entry name" value="23S rRNA-intervening sequence"/>
    <property type="match status" value="1"/>
</dbReference>
<dbReference type="PIRSF" id="PIRSF035652">
    <property type="entry name" value="CHP02436"/>
    <property type="match status" value="1"/>
</dbReference>
<dbReference type="InterPro" id="IPR036583">
    <property type="entry name" value="23S_rRNA_IVS_sf"/>
</dbReference>
<dbReference type="Proteomes" id="UP000176967">
    <property type="component" value="Unassembled WGS sequence"/>
</dbReference>
<dbReference type="InterPro" id="IPR012657">
    <property type="entry name" value="23S_rRNA-intervening_sequence"/>
</dbReference>
<dbReference type="AlphaFoldDB" id="A0A1F4VZ95"/>
<reference evidence="1 2" key="1">
    <citation type="journal article" date="2016" name="Nat. Commun.">
        <title>Thousands of microbial genomes shed light on interconnected biogeochemical processes in an aquifer system.</title>
        <authorList>
            <person name="Anantharaman K."/>
            <person name="Brown C.T."/>
            <person name="Hug L.A."/>
            <person name="Sharon I."/>
            <person name="Castelle C.J."/>
            <person name="Probst A.J."/>
            <person name="Thomas B.C."/>
            <person name="Singh A."/>
            <person name="Wilkins M.J."/>
            <person name="Karaoz U."/>
            <person name="Brodie E.L."/>
            <person name="Williams K.H."/>
            <person name="Hubbard S.S."/>
            <person name="Banfield J.F."/>
        </authorList>
    </citation>
    <scope>NUCLEOTIDE SEQUENCE [LARGE SCALE GENOMIC DNA]</scope>
</reference>
<dbReference type="SUPFAM" id="SSF158446">
    <property type="entry name" value="IVS-encoded protein-like"/>
    <property type="match status" value="1"/>
</dbReference>
<dbReference type="PANTHER" id="PTHR38471">
    <property type="entry name" value="FOUR HELIX BUNDLE PROTEIN"/>
    <property type="match status" value="1"/>
</dbReference>
<evidence type="ECO:0000313" key="1">
    <source>
        <dbReference type="EMBL" id="OGC62482.1"/>
    </source>
</evidence>
<dbReference type="PANTHER" id="PTHR38471:SF2">
    <property type="entry name" value="FOUR HELIX BUNDLE PROTEIN"/>
    <property type="match status" value="1"/>
</dbReference>
<organism evidence="1 2">
    <name type="scientific">candidate division WWE3 bacterium RIFCSPLOWO2_01_FULL_53_14</name>
    <dbReference type="NCBI Taxonomy" id="1802628"/>
    <lineage>
        <taxon>Bacteria</taxon>
        <taxon>Katanobacteria</taxon>
    </lineage>
</organism>
<dbReference type="Pfam" id="PF05635">
    <property type="entry name" value="23S_rRNA_IVP"/>
    <property type="match status" value="1"/>
</dbReference>
<dbReference type="EMBL" id="MEVL01000009">
    <property type="protein sequence ID" value="OGC62482.1"/>
    <property type="molecule type" value="Genomic_DNA"/>
</dbReference>
<sequence>MLSRQDQLVERLTKFALDCANLLKSLSLTEQNKIYGKQLVRSSSSIGANYVEATVASSKKEFANCVNIARREAKESLYWLNLLRKVSNSTDFIDLVDESEQILRILSAMVKTSKLE</sequence>
<accession>A0A1F4VZ95</accession>
<comment type="caution">
    <text evidence="1">The sequence shown here is derived from an EMBL/GenBank/DDBJ whole genome shotgun (WGS) entry which is preliminary data.</text>
</comment>
<proteinExistence type="predicted"/>
<evidence type="ECO:0008006" key="3">
    <source>
        <dbReference type="Google" id="ProtNLM"/>
    </source>
</evidence>